<protein>
    <submittedName>
        <fullName evidence="1">Uncharacterized protein</fullName>
    </submittedName>
</protein>
<gene>
    <name evidence="1" type="ORF">PM001_LOCUS22839</name>
</gene>
<comment type="caution">
    <text evidence="1">The sequence shown here is derived from an EMBL/GenBank/DDBJ whole genome shotgun (WGS) entry which is preliminary data.</text>
</comment>
<organism evidence="1 2">
    <name type="scientific">Peronospora matthiolae</name>
    <dbReference type="NCBI Taxonomy" id="2874970"/>
    <lineage>
        <taxon>Eukaryota</taxon>
        <taxon>Sar</taxon>
        <taxon>Stramenopiles</taxon>
        <taxon>Oomycota</taxon>
        <taxon>Peronosporomycetes</taxon>
        <taxon>Peronosporales</taxon>
        <taxon>Peronosporaceae</taxon>
        <taxon>Peronospora</taxon>
    </lineage>
</organism>
<accession>A0AAV1USS7</accession>
<reference evidence="1" key="1">
    <citation type="submission" date="2024-01" db="EMBL/GenBank/DDBJ databases">
        <authorList>
            <person name="Webb A."/>
        </authorList>
    </citation>
    <scope>NUCLEOTIDE SEQUENCE</scope>
    <source>
        <strain evidence="1">Pm1</strain>
    </source>
</reference>
<dbReference type="EMBL" id="CAKLBY020000227">
    <property type="protein sequence ID" value="CAK7937689.1"/>
    <property type="molecule type" value="Genomic_DNA"/>
</dbReference>
<sequence length="99" mass="11046">MLDGNDPGRAFSQVKMFMAKFGDESVVHALVDAQVTRTDSHSPPYSPVKDVWRLLPQLVGDWISSGKTAYEVTVTESRSNESLRRVCCTMDVENRPSDV</sequence>
<evidence type="ECO:0000313" key="2">
    <source>
        <dbReference type="Proteomes" id="UP001162060"/>
    </source>
</evidence>
<evidence type="ECO:0000313" key="1">
    <source>
        <dbReference type="EMBL" id="CAK7937689.1"/>
    </source>
</evidence>
<proteinExistence type="predicted"/>
<dbReference type="Proteomes" id="UP001162060">
    <property type="component" value="Unassembled WGS sequence"/>
</dbReference>
<name>A0AAV1USS7_9STRA</name>
<dbReference type="AlphaFoldDB" id="A0AAV1USS7"/>